<dbReference type="Pfam" id="PF02624">
    <property type="entry name" value="YcaO"/>
    <property type="match status" value="1"/>
</dbReference>
<name>A0A8I0VBJ5_9MICO</name>
<dbReference type="AlphaFoldDB" id="A0A8I0VBJ5"/>
<dbReference type="Gene3D" id="3.30.1330.230">
    <property type="match status" value="1"/>
</dbReference>
<dbReference type="Proteomes" id="UP000634579">
    <property type="component" value="Unassembled WGS sequence"/>
</dbReference>
<dbReference type="PANTHER" id="PTHR37809">
    <property type="entry name" value="RIBOSOMAL PROTEIN S12 METHYLTHIOTRANSFERASE ACCESSORY FACTOR YCAO"/>
    <property type="match status" value="1"/>
</dbReference>
<dbReference type="PANTHER" id="PTHR37809:SF1">
    <property type="entry name" value="RIBOSOMAL PROTEIN S12 METHYLTHIOTRANSFERASE ACCESSORY FACTOR YCAO"/>
    <property type="match status" value="1"/>
</dbReference>
<organism evidence="2 3">
    <name type="scientific">Clavibacter phaseoli</name>
    <dbReference type="NCBI Taxonomy" id="1734031"/>
    <lineage>
        <taxon>Bacteria</taxon>
        <taxon>Bacillati</taxon>
        <taxon>Actinomycetota</taxon>
        <taxon>Actinomycetes</taxon>
        <taxon>Micrococcales</taxon>
        <taxon>Microbacteriaceae</taxon>
        <taxon>Clavibacter</taxon>
    </lineage>
</organism>
<dbReference type="PROSITE" id="PS51664">
    <property type="entry name" value="YCAO"/>
    <property type="match status" value="1"/>
</dbReference>
<reference evidence="2 3" key="1">
    <citation type="submission" date="2020-10" db="EMBL/GenBank/DDBJ databases">
        <title>Draft genome sequences of plant-associated actinobacteria.</title>
        <authorList>
            <person name="Tarlachkov S.V."/>
            <person name="Starodumova I.P."/>
            <person name="Dorofeeva L.V."/>
            <person name="Prisyazhnaya N.V."/>
            <person name="Roubtsova T.V."/>
            <person name="Chizhov V.N."/>
            <person name="Nadler S.A."/>
            <person name="Subbotin S.A."/>
            <person name="Evtushenko L.I."/>
        </authorList>
    </citation>
    <scope>NUCLEOTIDE SEQUENCE [LARGE SCALE GENOMIC DNA]</scope>
    <source>
        <strain evidence="2 3">VKM Ac-2886</strain>
    </source>
</reference>
<dbReference type="EMBL" id="JADKRP010000001">
    <property type="protein sequence ID" value="MBF4631501.1"/>
    <property type="molecule type" value="Genomic_DNA"/>
</dbReference>
<sequence>MAFTPDAIPDALHSARTADTGFLTGIASEGFSMGPGGGAAQARMSCVGEAVERLSLAGARGGFRAPLGADARQVEPDAFQRFHPTQREDPAFPFERAERGDLLTWFPARSLQGAREAHVPAQMVVFDAPHGPDGHREAHLEPATSSGVAAGPTFAFAAGRAILELIERDAFQRTWLRGSTPAAFDWRSSPRLADATLRELARLEELCGRFGAAFTLRVLDAAADVPVLLAVMRSDRIGVAVGCAADFRLDRAVLNAVREALHTHNWCLRLLPDPPIAPAEVVEFEDHVRLHCRPDARSLSAALDASGERVASVGGPSSWAEVVAGLHREGIEVLLADITAPEVRAAGFHVVRALSPDLVALDVRHDARFLGHPRLYRRWRDGPAREGPDDLVDVPHPFP</sequence>
<dbReference type="RefSeq" id="WP_194675263.1">
    <property type="nucleotide sequence ID" value="NZ_JADKRP010000001.1"/>
</dbReference>
<feature type="domain" description="YcaO" evidence="1">
    <location>
        <begin position="34"/>
        <end position="399"/>
    </location>
</feature>
<keyword evidence="3" id="KW-1185">Reference proteome</keyword>
<evidence type="ECO:0000313" key="2">
    <source>
        <dbReference type="EMBL" id="MBF4631501.1"/>
    </source>
</evidence>
<dbReference type="Gene3D" id="3.30.40.250">
    <property type="match status" value="1"/>
</dbReference>
<evidence type="ECO:0000313" key="3">
    <source>
        <dbReference type="Proteomes" id="UP000634579"/>
    </source>
</evidence>
<gene>
    <name evidence="2" type="ORF">ITJ42_09780</name>
</gene>
<evidence type="ECO:0000259" key="1">
    <source>
        <dbReference type="PROSITE" id="PS51664"/>
    </source>
</evidence>
<accession>A0A8I0VBJ5</accession>
<comment type="caution">
    <text evidence="2">The sequence shown here is derived from an EMBL/GenBank/DDBJ whole genome shotgun (WGS) entry which is preliminary data.</text>
</comment>
<proteinExistence type="predicted"/>
<protein>
    <submittedName>
        <fullName evidence="2">YcaO-like family protein</fullName>
    </submittedName>
</protein>
<dbReference type="Gene3D" id="3.30.160.660">
    <property type="match status" value="1"/>
</dbReference>
<dbReference type="InterPro" id="IPR003776">
    <property type="entry name" value="YcaO-like_dom"/>
</dbReference>